<dbReference type="PANTHER" id="PTHR43110">
    <property type="entry name" value="THIOL PEROXIDASE"/>
    <property type="match status" value="1"/>
</dbReference>
<sequence length="157" mass="17011">MKVNFKANPVEITDAIKVGDSVKSTKVVAKDLSEVDLNKDAIIICLPSIDTGVCAKEAREFNERANALGMPIYVVSKDLPFAMGRFCTAEGLENIIPVSDFRYADFAKNYGCLITEGALNGLLARAVFVQKAGKIVYSEICSEITELPNFDALAQAL</sequence>
<keyword evidence="4" id="KW-1015">Disulfide bond</keyword>
<evidence type="ECO:0000256" key="3">
    <source>
        <dbReference type="ARBA" id="ARBA00023002"/>
    </source>
</evidence>
<dbReference type="NCBIfam" id="NF001808">
    <property type="entry name" value="PRK00522.1"/>
    <property type="match status" value="1"/>
</dbReference>
<evidence type="ECO:0000256" key="2">
    <source>
        <dbReference type="ARBA" id="ARBA00022862"/>
    </source>
</evidence>
<name>A0ABS7WSX7_9BACT</name>
<dbReference type="InterPro" id="IPR002065">
    <property type="entry name" value="TPX"/>
</dbReference>
<accession>A0ABS7WSX7</accession>
<dbReference type="RefSeq" id="WP_172229709.1">
    <property type="nucleotide sequence ID" value="NZ_CP035946.1"/>
</dbReference>
<evidence type="ECO:0000256" key="5">
    <source>
        <dbReference type="ARBA" id="ARBA00023284"/>
    </source>
</evidence>
<proteinExistence type="predicted"/>
<dbReference type="Gene3D" id="3.40.30.10">
    <property type="entry name" value="Glutaredoxin"/>
    <property type="match status" value="1"/>
</dbReference>
<reference evidence="7 8" key="1">
    <citation type="submission" date="2020-07" db="EMBL/GenBank/DDBJ databases">
        <title>Transfer of Campylobacter canadensis to the novel genus Avispirillum gen. nov., that also includes two novel species recovered from migratory waterfowl: Avispirillum anseris sp. nov. and Avispirillum brantae sp. nov.</title>
        <authorList>
            <person name="Miller W.G."/>
            <person name="Chapman M.H."/>
            <person name="Yee E."/>
            <person name="Inglis G.D."/>
        </authorList>
    </citation>
    <scope>NUCLEOTIDE SEQUENCE [LARGE SCALE GENOMIC DNA]</scope>
    <source>
        <strain evidence="7 8">L283</strain>
    </source>
</reference>
<evidence type="ECO:0000313" key="8">
    <source>
        <dbReference type="Proteomes" id="UP000786183"/>
    </source>
</evidence>
<dbReference type="InterPro" id="IPR013766">
    <property type="entry name" value="Thioredoxin_domain"/>
</dbReference>
<dbReference type="PANTHER" id="PTHR43110:SF1">
    <property type="entry name" value="THIOL PEROXIDASE"/>
    <property type="match status" value="1"/>
</dbReference>
<dbReference type="InterPro" id="IPR018219">
    <property type="entry name" value="Tpx_CS"/>
</dbReference>
<dbReference type="InterPro" id="IPR036249">
    <property type="entry name" value="Thioredoxin-like_sf"/>
</dbReference>
<keyword evidence="8" id="KW-1185">Reference proteome</keyword>
<organism evidence="7 8">
    <name type="scientific">Campylobacter canadensis</name>
    <dbReference type="NCBI Taxonomy" id="449520"/>
    <lineage>
        <taxon>Bacteria</taxon>
        <taxon>Pseudomonadati</taxon>
        <taxon>Campylobacterota</taxon>
        <taxon>Epsilonproteobacteria</taxon>
        <taxon>Campylobacterales</taxon>
        <taxon>Campylobacteraceae</taxon>
        <taxon>Campylobacter</taxon>
    </lineage>
</organism>
<comment type="caution">
    <text evidence="7">The sequence shown here is derived from an EMBL/GenBank/DDBJ whole genome shotgun (WGS) entry which is preliminary data.</text>
</comment>
<keyword evidence="5" id="KW-0676">Redox-active center</keyword>
<dbReference type="SUPFAM" id="SSF52833">
    <property type="entry name" value="Thioredoxin-like"/>
    <property type="match status" value="1"/>
</dbReference>
<feature type="domain" description="Thioredoxin" evidence="6">
    <location>
        <begin position="1"/>
        <end position="157"/>
    </location>
</feature>
<evidence type="ECO:0000256" key="4">
    <source>
        <dbReference type="ARBA" id="ARBA00023157"/>
    </source>
</evidence>
<dbReference type="PROSITE" id="PS51352">
    <property type="entry name" value="THIOREDOXIN_2"/>
    <property type="match status" value="1"/>
</dbReference>
<dbReference type="PROSITE" id="PS01265">
    <property type="entry name" value="TPX"/>
    <property type="match status" value="1"/>
</dbReference>
<dbReference type="EMBL" id="JACGBB010000005">
    <property type="protein sequence ID" value="MBZ7987154.1"/>
    <property type="molecule type" value="Genomic_DNA"/>
</dbReference>
<protein>
    <submittedName>
        <fullName evidence="7">Thiol peroxidase</fullName>
        <ecNumber evidence="7">1.11.1.-</ecNumber>
    </submittedName>
</protein>
<dbReference type="GO" id="GO:0004601">
    <property type="term" value="F:peroxidase activity"/>
    <property type="evidence" value="ECO:0007669"/>
    <property type="project" value="UniProtKB-KW"/>
</dbReference>
<evidence type="ECO:0000313" key="7">
    <source>
        <dbReference type="EMBL" id="MBZ7987154.1"/>
    </source>
</evidence>
<dbReference type="CDD" id="cd03014">
    <property type="entry name" value="PRX_Atyp2cys"/>
    <property type="match status" value="1"/>
</dbReference>
<dbReference type="Pfam" id="PF08534">
    <property type="entry name" value="Redoxin"/>
    <property type="match status" value="1"/>
</dbReference>
<dbReference type="InterPro" id="IPR013740">
    <property type="entry name" value="Redoxin"/>
</dbReference>
<dbReference type="InterPro" id="IPR050455">
    <property type="entry name" value="Tpx_Peroxidase_subfamily"/>
</dbReference>
<dbReference type="EC" id="1.11.1.-" evidence="7"/>
<keyword evidence="3 7" id="KW-0560">Oxidoreductase</keyword>
<keyword evidence="2" id="KW-0049">Antioxidant</keyword>
<gene>
    <name evidence="7" type="primary">tpx</name>
    <name evidence="7" type="ORF">AVCANL283_03385</name>
</gene>
<evidence type="ECO:0000259" key="6">
    <source>
        <dbReference type="PROSITE" id="PS51352"/>
    </source>
</evidence>
<dbReference type="Proteomes" id="UP000786183">
    <property type="component" value="Unassembled WGS sequence"/>
</dbReference>
<keyword evidence="1 7" id="KW-0575">Peroxidase</keyword>
<evidence type="ECO:0000256" key="1">
    <source>
        <dbReference type="ARBA" id="ARBA00022559"/>
    </source>
</evidence>